<dbReference type="PANTHER" id="PTHR43685">
    <property type="entry name" value="GLYCOSYLTRANSFERASE"/>
    <property type="match status" value="1"/>
</dbReference>
<sequence length="891" mass="101685">MKICVIVEQFHDVLIGFEVSFFGCIIRSLRSDDADITVLVTDLSRGSFGHYTGDTHGCRVEFLSDFAAAKDCVYPPVDHASKAYCVYLFVKERGFEQVHSTDQAGIAFYLSLAKKQNLINTEIITYICEPTRLRRSVTMNAPEINTLEEETMAHQQLLNSDIIVAPTKHIANLYQLQQKSHDVSCKILSLRRPTRNEDEEEIDKNRSISRIVYAGSLDNWGGIQLFLDTLDVFPADFSPDIIFLSSISTFNSENSAGFILRNLRSYAGSIIFTDSLRFDDLWSFLDSETLSTVFVFPSKYFVNPYLVLECLRRSFSVVSVVGNGAEEILKGERCCQIAEGNPPALYRAIKTLESRSAQVGQLSYFFAFEENLMPQPAVSRAGQPFISVCLTHYERTRLLDRALTYLARQSYLNFEVIVVDDGSPSSVTHKELSLIERRSYPFSLRIIRSENRYLGAARNLAASQAQGEYLLFHDDDNFAEPSELELFVKAALNSNSELLTSLFFTSYDDGLSPDLAARKIEIFPIGIGGVFSFFKNSFGDANFFILRDTFFRLGGFTELRDVGREDWEFLIRAWLADVRMGVVPEPLFNYRISDEGMRNHGNLAADHERIYSLLNHNVVTDLSDLLRYADQNRKKENFLARLSRLLPAGLNIEYFRALGDMEPNSFDAVKVLSELELAKPSYGLRLYEYPHVDRLDAYGPGPRSGLDDYLLLEGWAVLDGGRWLPDRFRVGKNLYQVISFVRCSRIDVANLYLCDAEVGFAALVRRRRSFVRRWPLVKFGSSSNVDIRANLDDRSKKLIGHIDKITNYHRSPLMYRNECVSWINVRTRDESWIFLGDADKAESIVPTKVRRLLINCTRRLSRYLYTPVLTDCAIQFGYKQPKDALLPWFRS</sequence>
<dbReference type="InterPro" id="IPR050834">
    <property type="entry name" value="Glycosyltransf_2"/>
</dbReference>
<evidence type="ECO:0000313" key="2">
    <source>
        <dbReference type="EMBL" id="MBB6492346.1"/>
    </source>
</evidence>
<dbReference type="PANTHER" id="PTHR43685:SF2">
    <property type="entry name" value="GLYCOSYLTRANSFERASE 2-LIKE DOMAIN-CONTAINING PROTEIN"/>
    <property type="match status" value="1"/>
</dbReference>
<dbReference type="RefSeq" id="WP_015343177.1">
    <property type="nucleotide sequence ID" value="NZ_JAADZA010000090.1"/>
</dbReference>
<evidence type="ECO:0000313" key="5">
    <source>
        <dbReference type="Proteomes" id="UP000526625"/>
    </source>
</evidence>
<dbReference type="Proteomes" id="UP000526625">
    <property type="component" value="Unassembled WGS sequence"/>
</dbReference>
<reference evidence="2 5" key="2">
    <citation type="submission" date="2020-08" db="EMBL/GenBank/DDBJ databases">
        <title>Genomic Encyclopedia of Type Strains, Phase IV (KMG-V): Genome sequencing to study the core and pangenomes of soil and plant-associated prokaryotes.</title>
        <authorList>
            <person name="Whitman W."/>
        </authorList>
    </citation>
    <scope>NUCLEOTIDE SEQUENCE [LARGE SCALE GENOMIC DNA]</scope>
    <source>
        <strain evidence="2 5">SEMIA 4059</strain>
    </source>
</reference>
<keyword evidence="3" id="KW-0808">Transferase</keyword>
<dbReference type="Gene3D" id="3.40.50.2000">
    <property type="entry name" value="Glycogen Phosphorylase B"/>
    <property type="match status" value="1"/>
</dbReference>
<dbReference type="AlphaFoldDB" id="A0A6P1CIE8"/>
<dbReference type="Gene3D" id="3.90.550.10">
    <property type="entry name" value="Spore Coat Polysaccharide Biosynthesis Protein SpsA, Chain A"/>
    <property type="match status" value="1"/>
</dbReference>
<evidence type="ECO:0000259" key="1">
    <source>
        <dbReference type="Pfam" id="PF00535"/>
    </source>
</evidence>
<proteinExistence type="predicted"/>
<dbReference type="InterPro" id="IPR001173">
    <property type="entry name" value="Glyco_trans_2-like"/>
</dbReference>
<dbReference type="SUPFAM" id="SSF53756">
    <property type="entry name" value="UDP-Glycosyltransferase/glycogen phosphorylase"/>
    <property type="match status" value="1"/>
</dbReference>
<dbReference type="EMBL" id="JACHBF010000007">
    <property type="protein sequence ID" value="MBB6492346.1"/>
    <property type="molecule type" value="Genomic_DNA"/>
</dbReference>
<evidence type="ECO:0000313" key="3">
    <source>
        <dbReference type="EMBL" id="NEV15375.1"/>
    </source>
</evidence>
<comment type="caution">
    <text evidence="3">The sequence shown here is derived from an EMBL/GenBank/DDBJ whole genome shotgun (WGS) entry which is preliminary data.</text>
</comment>
<reference evidence="3 4" key="1">
    <citation type="submission" date="2020-02" db="EMBL/GenBank/DDBJ databases">
        <title>Draft genome sequence of Rhizobium tropici.</title>
        <authorList>
            <person name="Khayi S."/>
            <person name="Jemo M."/>
        </authorList>
    </citation>
    <scope>NUCLEOTIDE SEQUENCE [LARGE SCALE GENOMIC DNA]</scope>
    <source>
        <strain evidence="3 4">A12</strain>
    </source>
</reference>
<dbReference type="Proteomes" id="UP000471190">
    <property type="component" value="Unassembled WGS sequence"/>
</dbReference>
<feature type="domain" description="Glycosyltransferase 2-like" evidence="1">
    <location>
        <begin position="387"/>
        <end position="499"/>
    </location>
</feature>
<protein>
    <submittedName>
        <fullName evidence="2 3">Glycosyltransferase</fullName>
    </submittedName>
</protein>
<dbReference type="Pfam" id="PF00535">
    <property type="entry name" value="Glycos_transf_2"/>
    <property type="match status" value="1"/>
</dbReference>
<name>A0A6P1CIE8_RHITR</name>
<gene>
    <name evidence="2" type="ORF">GGD45_002753</name>
    <name evidence="3" type="ORF">GXW80_31030</name>
</gene>
<dbReference type="CDD" id="cd00761">
    <property type="entry name" value="Glyco_tranf_GTA_type"/>
    <property type="match status" value="1"/>
</dbReference>
<accession>A0A6P1CIE8</accession>
<keyword evidence="5" id="KW-1185">Reference proteome</keyword>
<dbReference type="InterPro" id="IPR029044">
    <property type="entry name" value="Nucleotide-diphossugar_trans"/>
</dbReference>
<organism evidence="3 4">
    <name type="scientific">Rhizobium tropici</name>
    <dbReference type="NCBI Taxonomy" id="398"/>
    <lineage>
        <taxon>Bacteria</taxon>
        <taxon>Pseudomonadati</taxon>
        <taxon>Pseudomonadota</taxon>
        <taxon>Alphaproteobacteria</taxon>
        <taxon>Hyphomicrobiales</taxon>
        <taxon>Rhizobiaceae</taxon>
        <taxon>Rhizobium/Agrobacterium group</taxon>
        <taxon>Rhizobium</taxon>
    </lineage>
</organism>
<evidence type="ECO:0000313" key="4">
    <source>
        <dbReference type="Proteomes" id="UP000471190"/>
    </source>
</evidence>
<dbReference type="SUPFAM" id="SSF53448">
    <property type="entry name" value="Nucleotide-diphospho-sugar transferases"/>
    <property type="match status" value="1"/>
</dbReference>
<dbReference type="GO" id="GO:0016740">
    <property type="term" value="F:transferase activity"/>
    <property type="evidence" value="ECO:0007669"/>
    <property type="project" value="UniProtKB-KW"/>
</dbReference>
<dbReference type="EMBL" id="JAADZA010000090">
    <property type="protein sequence ID" value="NEV15375.1"/>
    <property type="molecule type" value="Genomic_DNA"/>
</dbReference>